<dbReference type="InterPro" id="IPR036397">
    <property type="entry name" value="RNaseH_sf"/>
</dbReference>
<feature type="domain" description="Integrase catalytic" evidence="1">
    <location>
        <begin position="218"/>
        <end position="445"/>
    </location>
</feature>
<dbReference type="InterPro" id="IPR001584">
    <property type="entry name" value="Integrase_cat-core"/>
</dbReference>
<reference evidence="3" key="1">
    <citation type="submission" date="2019-08" db="EMBL/GenBank/DDBJ databases">
        <title>Complete Genome Sequence of the Polysaccharide-Degrading Rumen Bacterium Pseudobutyrivibrio xylanivorans MA3014.</title>
        <authorList>
            <person name="Palevich N."/>
            <person name="Maclean P.H."/>
            <person name="Kelly W.J."/>
            <person name="Leahy S.C."/>
            <person name="Rakonjac J."/>
            <person name="Attwood G.T."/>
        </authorList>
    </citation>
    <scope>NUCLEOTIDE SEQUENCE [LARGE SCALE GENOMIC DNA]</scope>
    <source>
        <strain evidence="3">MA3014</strain>
    </source>
</reference>
<accession>A0A5P6VRM0</accession>
<dbReference type="Proteomes" id="UP000327030">
    <property type="component" value="Chromosome 1"/>
</dbReference>
<dbReference type="OrthoDB" id="501284at2"/>
<evidence type="ECO:0000259" key="1">
    <source>
        <dbReference type="PROSITE" id="PS50994"/>
    </source>
</evidence>
<evidence type="ECO:0000313" key="2">
    <source>
        <dbReference type="EMBL" id="QFJ54349.1"/>
    </source>
</evidence>
<evidence type="ECO:0000313" key="3">
    <source>
        <dbReference type="Proteomes" id="UP000327030"/>
    </source>
</evidence>
<sequence>MQKNELYSDGSNVYRVIQIEDYRILVIDCIKETMPMWIKCTVLDDYKKIAEEELPSMLNISFEDLDTVDSERRKVMYQRFALIADLICVVGDIKPRNKLITKISTEYGVSKQSIRSYLCKYLVYQNIQILLPKKRQYVKDLSEDEKNIRWSLNKYFYSYKKNTLRTAYTLMLKEKYCDSEGRLVESYPSFYQYRYFYRKTRKMQNYYISREGLSAYQRNKRPCIGDGVQQYAQTIGTGMVDATVCDIYLVNEFGQVVGRPILTACIDAFSGICYGYSLSWKGGIYSIRDMCQNIITNKVEYCRDFGINISAEDWDVSEMPLKIVSDQGAEYVSYAFEQLSELGITIVNLPPYRPELKGPVEKFFDIVQNSYKKYLKGYGVIEPDFNKRGAHDYRKDAVLTMKDFSKIILKCIIHYNSKRLLENYPFTDVMIEAKVKPYANCIWNYEKRISKDNLLPVSREKLTLCLLPRTIGKFTRYGMIVNKLRYHNPAFTEEYLSGGDVIVAYDTDSSAYVWMVNKGDYIRFELIEGRFKGKSLAQVQNMQELNKKLIMQEQKQRLQADIDLANSIQVMLDNCKYHKNLGIKDIRSVRSCEEQKNHNEFAKEAGLYEDL</sequence>
<dbReference type="Pfam" id="PF09299">
    <property type="entry name" value="Mu-transpos_C"/>
    <property type="match status" value="1"/>
</dbReference>
<dbReference type="Gene3D" id="3.30.420.10">
    <property type="entry name" value="Ribonuclease H-like superfamily/Ribonuclease H"/>
    <property type="match status" value="1"/>
</dbReference>
<gene>
    <name evidence="2" type="ORF">FXF36_05510</name>
</gene>
<protein>
    <submittedName>
        <fullName evidence="2">Transposase family protein</fullName>
    </submittedName>
</protein>
<organism evidence="2 3">
    <name type="scientific">Pseudobutyrivibrio xylanivorans</name>
    <dbReference type="NCBI Taxonomy" id="185007"/>
    <lineage>
        <taxon>Bacteria</taxon>
        <taxon>Bacillati</taxon>
        <taxon>Bacillota</taxon>
        <taxon>Clostridia</taxon>
        <taxon>Lachnospirales</taxon>
        <taxon>Lachnospiraceae</taxon>
        <taxon>Pseudobutyrivibrio</taxon>
    </lineage>
</organism>
<dbReference type="AlphaFoldDB" id="A0A5P6VRM0"/>
<dbReference type="EMBL" id="CP043028">
    <property type="protein sequence ID" value="QFJ54349.1"/>
    <property type="molecule type" value="Genomic_DNA"/>
</dbReference>
<dbReference type="InterPro" id="IPR012337">
    <property type="entry name" value="RNaseH-like_sf"/>
</dbReference>
<dbReference type="GO" id="GO:0003676">
    <property type="term" value="F:nucleic acid binding"/>
    <property type="evidence" value="ECO:0007669"/>
    <property type="project" value="InterPro"/>
</dbReference>
<dbReference type="SUPFAM" id="SSF53098">
    <property type="entry name" value="Ribonuclease H-like"/>
    <property type="match status" value="1"/>
</dbReference>
<dbReference type="GO" id="GO:0015074">
    <property type="term" value="P:DNA integration"/>
    <property type="evidence" value="ECO:0007669"/>
    <property type="project" value="InterPro"/>
</dbReference>
<name>A0A5P6VRM0_PSEXY</name>
<dbReference type="KEGG" id="pxv:FXF36_05510"/>
<dbReference type="PROSITE" id="PS50994">
    <property type="entry name" value="INTEGRASE"/>
    <property type="match status" value="1"/>
</dbReference>
<proteinExistence type="predicted"/>
<dbReference type="RefSeq" id="WP_151622842.1">
    <property type="nucleotide sequence ID" value="NZ_CP043028.1"/>
</dbReference>
<dbReference type="InterPro" id="IPR015378">
    <property type="entry name" value="Transposase-like_Mu_C"/>
</dbReference>